<dbReference type="Proteomes" id="UP000295680">
    <property type="component" value="Unassembled WGS sequence"/>
</dbReference>
<comment type="caution">
    <text evidence="7">The sequence shown here is derived from an EMBL/GenBank/DDBJ whole genome shotgun (WGS) entry which is preliminary data.</text>
</comment>
<dbReference type="GO" id="GO:0022857">
    <property type="term" value="F:transmembrane transporter activity"/>
    <property type="evidence" value="ECO:0007669"/>
    <property type="project" value="InterPro"/>
</dbReference>
<feature type="domain" description="Major facilitator superfamily (MFS) profile" evidence="6">
    <location>
        <begin position="28"/>
        <end position="467"/>
    </location>
</feature>
<gene>
    <name evidence="7" type="ORF">EV192_10827</name>
</gene>
<dbReference type="PRINTS" id="PR01036">
    <property type="entry name" value="TCRTETB"/>
</dbReference>
<dbReference type="OrthoDB" id="3503984at2"/>
<accession>A0A4R2JER9</accession>
<feature type="transmembrane region" description="Helical" evidence="5">
    <location>
        <begin position="342"/>
        <end position="360"/>
    </location>
</feature>
<dbReference type="PANTHER" id="PTHR23501">
    <property type="entry name" value="MAJOR FACILITATOR SUPERFAMILY"/>
    <property type="match status" value="1"/>
</dbReference>
<dbReference type="RefSeq" id="WP_132122544.1">
    <property type="nucleotide sequence ID" value="NZ_SLWS01000008.1"/>
</dbReference>
<keyword evidence="2 5" id="KW-0812">Transmembrane</keyword>
<dbReference type="PANTHER" id="PTHR23501:SF154">
    <property type="entry name" value="MULTIDRUG-EFFLUX TRANSPORTER RV1634-RELATED"/>
    <property type="match status" value="1"/>
</dbReference>
<feature type="transmembrane region" description="Helical" evidence="5">
    <location>
        <begin position="179"/>
        <end position="201"/>
    </location>
</feature>
<feature type="transmembrane region" description="Helical" evidence="5">
    <location>
        <begin position="151"/>
        <end position="173"/>
    </location>
</feature>
<evidence type="ECO:0000256" key="2">
    <source>
        <dbReference type="ARBA" id="ARBA00022692"/>
    </source>
</evidence>
<feature type="transmembrane region" description="Helical" evidence="5">
    <location>
        <begin position="372"/>
        <end position="398"/>
    </location>
</feature>
<keyword evidence="8" id="KW-1185">Reference proteome</keyword>
<feature type="transmembrane region" description="Helical" evidence="5">
    <location>
        <begin position="237"/>
        <end position="255"/>
    </location>
</feature>
<evidence type="ECO:0000313" key="8">
    <source>
        <dbReference type="Proteomes" id="UP000295680"/>
    </source>
</evidence>
<comment type="subcellular location">
    <subcellularLocation>
        <location evidence="1">Cell membrane</location>
        <topology evidence="1">Multi-pass membrane protein</topology>
    </subcellularLocation>
</comment>
<evidence type="ECO:0000313" key="7">
    <source>
        <dbReference type="EMBL" id="TCO54739.1"/>
    </source>
</evidence>
<dbReference type="Pfam" id="PF07690">
    <property type="entry name" value="MFS_1"/>
    <property type="match status" value="2"/>
</dbReference>
<dbReference type="PROSITE" id="PS50850">
    <property type="entry name" value="MFS"/>
    <property type="match status" value="1"/>
</dbReference>
<protein>
    <submittedName>
        <fullName evidence="7">MFS transporter</fullName>
    </submittedName>
</protein>
<dbReference type="SUPFAM" id="SSF103473">
    <property type="entry name" value="MFS general substrate transporter"/>
    <property type="match status" value="1"/>
</dbReference>
<feature type="transmembrane region" description="Helical" evidence="5">
    <location>
        <begin position="213"/>
        <end position="231"/>
    </location>
</feature>
<evidence type="ECO:0000256" key="4">
    <source>
        <dbReference type="ARBA" id="ARBA00023136"/>
    </source>
</evidence>
<evidence type="ECO:0000256" key="1">
    <source>
        <dbReference type="ARBA" id="ARBA00004651"/>
    </source>
</evidence>
<organism evidence="7 8">
    <name type="scientific">Actinocrispum wychmicini</name>
    <dbReference type="NCBI Taxonomy" id="1213861"/>
    <lineage>
        <taxon>Bacteria</taxon>
        <taxon>Bacillati</taxon>
        <taxon>Actinomycetota</taxon>
        <taxon>Actinomycetes</taxon>
        <taxon>Pseudonocardiales</taxon>
        <taxon>Pseudonocardiaceae</taxon>
        <taxon>Actinocrispum</taxon>
    </lineage>
</organism>
<dbReference type="EMBL" id="SLWS01000008">
    <property type="protein sequence ID" value="TCO54739.1"/>
    <property type="molecule type" value="Genomic_DNA"/>
</dbReference>
<feature type="transmembrane region" description="Helical" evidence="5">
    <location>
        <begin position="276"/>
        <end position="297"/>
    </location>
</feature>
<feature type="transmembrane region" description="Helical" evidence="5">
    <location>
        <begin position="92"/>
        <end position="110"/>
    </location>
</feature>
<dbReference type="Gene3D" id="1.20.1250.20">
    <property type="entry name" value="MFS general substrate transporter like domains"/>
    <property type="match status" value="1"/>
</dbReference>
<proteinExistence type="predicted"/>
<reference evidence="7 8" key="1">
    <citation type="submission" date="2019-03" db="EMBL/GenBank/DDBJ databases">
        <title>Genomic Encyclopedia of Type Strains, Phase IV (KMG-IV): sequencing the most valuable type-strain genomes for metagenomic binning, comparative biology and taxonomic classification.</title>
        <authorList>
            <person name="Goeker M."/>
        </authorList>
    </citation>
    <scope>NUCLEOTIDE SEQUENCE [LARGE SCALE GENOMIC DNA]</scope>
    <source>
        <strain evidence="7 8">DSM 45934</strain>
    </source>
</reference>
<dbReference type="InterPro" id="IPR020846">
    <property type="entry name" value="MFS_dom"/>
</dbReference>
<feature type="transmembrane region" description="Helical" evidence="5">
    <location>
        <begin position="62"/>
        <end position="85"/>
    </location>
</feature>
<feature type="transmembrane region" description="Helical" evidence="5">
    <location>
        <begin position="443"/>
        <end position="464"/>
    </location>
</feature>
<evidence type="ECO:0000256" key="3">
    <source>
        <dbReference type="ARBA" id="ARBA00022989"/>
    </source>
</evidence>
<evidence type="ECO:0000256" key="5">
    <source>
        <dbReference type="SAM" id="Phobius"/>
    </source>
</evidence>
<evidence type="ECO:0000259" key="6">
    <source>
        <dbReference type="PROSITE" id="PS50850"/>
    </source>
</evidence>
<feature type="transmembrane region" description="Helical" evidence="5">
    <location>
        <begin position="410"/>
        <end position="431"/>
    </location>
</feature>
<sequence length="467" mass="47767">MNTTVTDAEPGQTAGTFRELLGSGRLATSVVLVGGVALQAINLFLTTSLMPTAITDVGGERLYAWSTTVFTIASVVSSMLVSRVLAGRGPKLAYLIALGPFILGTAISAMSPTMAVMLVGRAVQGAGGGLLAGLAYAVIQSAYPQRLWAKATALVSAMWGVGTLIGPTIGGAFAQFGAWRLAFVLLAVLAVGIAFIVPRALPQSRSETKVEPIPVLSLTILAAAAGLISVASILSDTALIVAAIVAALLVAGWFVRRERRSEVRVLPKSTYTAGSPLKWIYLSIVVLATGAAAETFAPLFGQRLAGLQPLVAGFLGAAVSVGWSTSMLFSANATRAATIRRLRVAGPALVGVGLLLAGLLQQDNASPWLVVAWFLALVVAGSGIGVAFPHLMVAAMHVTSDPDEARKASAGINTVETIGLAFGSAFGGLMVNLGAPATVHSAHLLLFGLTAVAAVGVLIARLAVKDR</sequence>
<keyword evidence="3 5" id="KW-1133">Transmembrane helix</keyword>
<dbReference type="InterPro" id="IPR036259">
    <property type="entry name" value="MFS_trans_sf"/>
</dbReference>
<dbReference type="GO" id="GO:0005886">
    <property type="term" value="C:plasma membrane"/>
    <property type="evidence" value="ECO:0007669"/>
    <property type="project" value="UniProtKB-SubCell"/>
</dbReference>
<name>A0A4R2JER9_9PSEU</name>
<keyword evidence="4 5" id="KW-0472">Membrane</keyword>
<feature type="transmembrane region" description="Helical" evidence="5">
    <location>
        <begin position="26"/>
        <end position="50"/>
    </location>
</feature>
<feature type="transmembrane region" description="Helical" evidence="5">
    <location>
        <begin position="122"/>
        <end position="139"/>
    </location>
</feature>
<dbReference type="InterPro" id="IPR011701">
    <property type="entry name" value="MFS"/>
</dbReference>
<dbReference type="Gene3D" id="1.20.1720.10">
    <property type="entry name" value="Multidrug resistance protein D"/>
    <property type="match status" value="1"/>
</dbReference>
<feature type="transmembrane region" description="Helical" evidence="5">
    <location>
        <begin position="309"/>
        <end position="330"/>
    </location>
</feature>
<dbReference type="AlphaFoldDB" id="A0A4R2JER9"/>